<name>A0A9P9YCT7_9MUSC</name>
<reference evidence="3" key="1">
    <citation type="journal article" date="2023" name="Genome Biol. Evol.">
        <title>Long-read-based Genome Assembly of Drosophila gunungcola Reveals Fewer Chemosensory Genes in Flower-breeding Species.</title>
        <authorList>
            <person name="Negi A."/>
            <person name="Liao B.Y."/>
            <person name="Yeh S.D."/>
        </authorList>
    </citation>
    <scope>NUCLEOTIDE SEQUENCE</scope>
    <source>
        <strain evidence="3">Sukarami</strain>
    </source>
</reference>
<keyword evidence="4" id="KW-1185">Reference proteome</keyword>
<dbReference type="Pfam" id="PF16064">
    <property type="entry name" value="DUF4806"/>
    <property type="match status" value="1"/>
</dbReference>
<protein>
    <recommendedName>
        <fullName evidence="2">DUF4806 domain-containing protein</fullName>
    </recommendedName>
</protein>
<keyword evidence="1" id="KW-0175">Coiled coil</keyword>
<dbReference type="EMBL" id="JAMKOV010000068">
    <property type="protein sequence ID" value="KAI8034555.1"/>
    <property type="molecule type" value="Genomic_DNA"/>
</dbReference>
<dbReference type="Proteomes" id="UP001059596">
    <property type="component" value="Unassembled WGS sequence"/>
</dbReference>
<evidence type="ECO:0000259" key="2">
    <source>
        <dbReference type="Pfam" id="PF16064"/>
    </source>
</evidence>
<evidence type="ECO:0000256" key="1">
    <source>
        <dbReference type="SAM" id="Coils"/>
    </source>
</evidence>
<evidence type="ECO:0000313" key="4">
    <source>
        <dbReference type="Proteomes" id="UP001059596"/>
    </source>
</evidence>
<proteinExistence type="predicted"/>
<gene>
    <name evidence="3" type="ORF">M5D96_012671</name>
</gene>
<sequence length="155" mass="17798">MPKFTFTPFPLEAPSTSSSEVEVKFRILEREIRELKGEVVEVKCLMTAMLEANSQMLAILKKMGPADTKLLHKFPLTSIEQLKEVDSQITGNELKYIPLFKTLLEDNLPKNFSRILSPSLMELNYGGTSDREGFASYIHLNETLFESQRRDGYRY</sequence>
<dbReference type="AlphaFoldDB" id="A0A9P9YCT7"/>
<accession>A0A9P9YCT7</accession>
<comment type="caution">
    <text evidence="3">The sequence shown here is derived from an EMBL/GenBank/DDBJ whole genome shotgun (WGS) entry which is preliminary data.</text>
</comment>
<feature type="domain" description="DUF4806" evidence="2">
    <location>
        <begin position="73"/>
        <end position="146"/>
    </location>
</feature>
<evidence type="ECO:0000313" key="3">
    <source>
        <dbReference type="EMBL" id="KAI8034555.1"/>
    </source>
</evidence>
<dbReference type="InterPro" id="IPR032071">
    <property type="entry name" value="DUF4806"/>
</dbReference>
<feature type="coiled-coil region" evidence="1">
    <location>
        <begin position="18"/>
        <end position="45"/>
    </location>
</feature>
<organism evidence="3 4">
    <name type="scientific">Drosophila gunungcola</name>
    <name type="common">fruit fly</name>
    <dbReference type="NCBI Taxonomy" id="103775"/>
    <lineage>
        <taxon>Eukaryota</taxon>
        <taxon>Metazoa</taxon>
        <taxon>Ecdysozoa</taxon>
        <taxon>Arthropoda</taxon>
        <taxon>Hexapoda</taxon>
        <taxon>Insecta</taxon>
        <taxon>Pterygota</taxon>
        <taxon>Neoptera</taxon>
        <taxon>Endopterygota</taxon>
        <taxon>Diptera</taxon>
        <taxon>Brachycera</taxon>
        <taxon>Muscomorpha</taxon>
        <taxon>Ephydroidea</taxon>
        <taxon>Drosophilidae</taxon>
        <taxon>Drosophila</taxon>
        <taxon>Sophophora</taxon>
    </lineage>
</organism>